<evidence type="ECO:0000313" key="2">
    <source>
        <dbReference type="Proteomes" id="UP001560296"/>
    </source>
</evidence>
<dbReference type="Proteomes" id="UP001560296">
    <property type="component" value="Unassembled WGS sequence"/>
</dbReference>
<dbReference type="RefSeq" id="WP_369287510.1">
    <property type="nucleotide sequence ID" value="NZ_JBFTEG010000007.1"/>
</dbReference>
<comment type="caution">
    <text evidence="1">The sequence shown here is derived from an EMBL/GenBank/DDBJ whole genome shotgun (WGS) entry which is preliminary data.</text>
</comment>
<organism evidence="1 2">
    <name type="scientific">Pseudomonas zhanjiangensis</name>
    <dbReference type="NCBI Taxonomy" id="3239015"/>
    <lineage>
        <taxon>Bacteria</taxon>
        <taxon>Pseudomonadati</taxon>
        <taxon>Pseudomonadota</taxon>
        <taxon>Gammaproteobacteria</taxon>
        <taxon>Pseudomonadales</taxon>
        <taxon>Pseudomonadaceae</taxon>
        <taxon>Pseudomonas</taxon>
    </lineage>
</organism>
<accession>A0ABV3YT94</accession>
<dbReference type="NCBIfam" id="NF041729">
    <property type="entry name" value="PA1414_fam"/>
    <property type="match status" value="1"/>
</dbReference>
<name>A0ABV3YT94_9PSED</name>
<reference evidence="1 2" key="1">
    <citation type="submission" date="2024-07" db="EMBL/GenBank/DDBJ databases">
        <authorList>
            <person name="Li M."/>
        </authorList>
    </citation>
    <scope>NUCLEOTIDE SEQUENCE [LARGE SCALE GENOMIC DNA]</scope>
    <source>
        <strain evidence="1 2">25A3E</strain>
    </source>
</reference>
<dbReference type="EMBL" id="JBFTEG010000007">
    <property type="protein sequence ID" value="MEX6502543.1"/>
    <property type="molecule type" value="Genomic_DNA"/>
</dbReference>
<protein>
    <submittedName>
        <fullName evidence="1">PA1414 family protein</fullName>
    </submittedName>
</protein>
<sequence>MNAWLNRRVWQLLVALGLIERPRLQPVPVPSEAQRRQRPRE</sequence>
<dbReference type="InterPro" id="IPR049792">
    <property type="entry name" value="PA1414-like"/>
</dbReference>
<evidence type="ECO:0000313" key="1">
    <source>
        <dbReference type="EMBL" id="MEX6502543.1"/>
    </source>
</evidence>
<proteinExistence type="predicted"/>
<gene>
    <name evidence="1" type="ORF">AB5S05_10755</name>
</gene>
<keyword evidence="2" id="KW-1185">Reference proteome</keyword>